<protein>
    <submittedName>
        <fullName evidence="2">Uncharacterized protein</fullName>
    </submittedName>
</protein>
<feature type="region of interest" description="Disordered" evidence="1">
    <location>
        <begin position="1"/>
        <end position="32"/>
    </location>
</feature>
<dbReference type="EMBL" id="SKBL01000031">
    <property type="protein sequence ID" value="TFU14547.1"/>
    <property type="molecule type" value="Genomic_DNA"/>
</dbReference>
<name>A0ABY2K3J8_9DEIN</name>
<keyword evidence="3" id="KW-1185">Reference proteome</keyword>
<comment type="caution">
    <text evidence="2">The sequence shown here is derived from an EMBL/GenBank/DDBJ whole genome shotgun (WGS) entry which is preliminary data.</text>
</comment>
<feature type="compositionally biased region" description="Basic and acidic residues" evidence="1">
    <location>
        <begin position="17"/>
        <end position="26"/>
    </location>
</feature>
<organism evidence="2 3">
    <name type="scientific">Thermus tengchongensis</name>
    <dbReference type="NCBI Taxonomy" id="1214928"/>
    <lineage>
        <taxon>Bacteria</taxon>
        <taxon>Thermotogati</taxon>
        <taxon>Deinococcota</taxon>
        <taxon>Deinococci</taxon>
        <taxon>Thermales</taxon>
        <taxon>Thermaceae</taxon>
        <taxon>Thermus</taxon>
    </lineage>
</organism>
<evidence type="ECO:0000256" key="1">
    <source>
        <dbReference type="SAM" id="MobiDB-lite"/>
    </source>
</evidence>
<evidence type="ECO:0000313" key="3">
    <source>
        <dbReference type="Proteomes" id="UP000297244"/>
    </source>
</evidence>
<proteinExistence type="predicted"/>
<gene>
    <name evidence="2" type="ORF">E0489_12130</name>
</gene>
<reference evidence="2 3" key="1">
    <citation type="submission" date="2019-03" db="EMBL/GenBank/DDBJ databases">
        <title>Thermus tengchongensis species for the arsenic transformation mechanism.</title>
        <authorList>
            <person name="Yuan G.C."/>
        </authorList>
    </citation>
    <scope>NUCLEOTIDE SEQUENCE [LARGE SCALE GENOMIC DNA]</scope>
    <source>
        <strain evidence="2 3">15Y</strain>
    </source>
</reference>
<dbReference type="RefSeq" id="WP_135343997.1">
    <property type="nucleotide sequence ID" value="NZ_ML214266.1"/>
</dbReference>
<feature type="region of interest" description="Disordered" evidence="1">
    <location>
        <begin position="178"/>
        <end position="290"/>
    </location>
</feature>
<feature type="compositionally biased region" description="Pro residues" evidence="1">
    <location>
        <begin position="269"/>
        <end position="280"/>
    </location>
</feature>
<evidence type="ECO:0000313" key="2">
    <source>
        <dbReference type="EMBL" id="TFU14547.1"/>
    </source>
</evidence>
<sequence>MAEPAEAREALPAGQGEGKERGEKRPPHPPHQAVLFLPGVLEGGAFRSERLPQGVEAVLGGKALKDPEGEAGEGVFALWPRTDEGGRLLSVQAASRLREPYEGPQAVVQGVLLYADRERLVLLILPKAGEPFKVGLRRARGFTARLETKKAYRLEGRLGGPYLLAERAWPLGKYLQAKKEGRPLPPPIQGRENPYLEPRERGSRGEGEGAPPAGDGAEAPRERGAAGVREGRPPQKEEGRGQKEAPGRKEPGGKPPPRRDPVRVWRAPEAPPDPAPPDLGRPPALGKGQVMGITGTGPFYLVLLPQAVPDWWPKVERFLPEFPRRYEVRFYPDGSRAVVCGDLEALKVWYKRVLRG</sequence>
<dbReference type="Proteomes" id="UP000297244">
    <property type="component" value="Unassembled WGS sequence"/>
</dbReference>
<accession>A0ABY2K3J8</accession>
<feature type="compositionally biased region" description="Basic and acidic residues" evidence="1">
    <location>
        <begin position="218"/>
        <end position="263"/>
    </location>
</feature>
<feature type="compositionally biased region" description="Basic and acidic residues" evidence="1">
    <location>
        <begin position="197"/>
        <end position="207"/>
    </location>
</feature>